<accession>A0A379TNA3</accession>
<sequence>MTGLHINQSYINEPNNLLVCSGRHQSAIFGVNVDTGDLRFIMANHEDWSDEFKQYLLTPVDDNGVPLYDLTSLGGIDAADKDFWTWGQHNIVEIPNDEPGILAFLVFDNGNYRSREDARSLLPLDNFSRVVQFKINLNTMTVTRPYEYGKTEVGNRGYSSFVSAKHLLSNGNLVIHFGATTVDEFGHTITAQPGFSDLVDPDEGQQALGRLVLQEINKETKEVLFEATVTSGYFKNEEMNGANYRYDISAFRVYKMPLFE</sequence>
<name>A0A379TNA3_SALER</name>
<gene>
    <name evidence="1" type="ORF">NCTC7303_04488</name>
</gene>
<dbReference type="GO" id="GO:0004062">
    <property type="term" value="F:aryl sulfotransferase activity"/>
    <property type="evidence" value="ECO:0007669"/>
    <property type="project" value="InterPro"/>
</dbReference>
<dbReference type="Proteomes" id="UP000255443">
    <property type="component" value="Unassembled WGS sequence"/>
</dbReference>
<protein>
    <submittedName>
        <fullName evidence="1">Arylsulfatase</fullName>
    </submittedName>
</protein>
<dbReference type="EMBL" id="UGXC01000003">
    <property type="protein sequence ID" value="SUG52097.1"/>
    <property type="molecule type" value="Genomic_DNA"/>
</dbReference>
<dbReference type="PANTHER" id="PTHR35340">
    <property type="entry name" value="PQQ ENZYME REPEAT PROTEIN-RELATED"/>
    <property type="match status" value="1"/>
</dbReference>
<evidence type="ECO:0000313" key="1">
    <source>
        <dbReference type="EMBL" id="SUG52097.1"/>
    </source>
</evidence>
<dbReference type="PANTHER" id="PTHR35340:SF10">
    <property type="entry name" value="CYTOPLASMIC PROTEIN"/>
    <property type="match status" value="1"/>
</dbReference>
<reference evidence="1 2" key="1">
    <citation type="submission" date="2018-06" db="EMBL/GenBank/DDBJ databases">
        <authorList>
            <consortium name="Pathogen Informatics"/>
            <person name="Doyle S."/>
        </authorList>
    </citation>
    <scope>NUCLEOTIDE SEQUENCE [LARGE SCALE GENOMIC DNA]</scope>
    <source>
        <strain evidence="1 2">NCTC7303</strain>
    </source>
</reference>
<dbReference type="Pfam" id="PF05935">
    <property type="entry name" value="Arylsulfotrans"/>
    <property type="match status" value="1"/>
</dbReference>
<dbReference type="InterPro" id="IPR053143">
    <property type="entry name" value="Arylsulfate_ST"/>
</dbReference>
<organism evidence="1 2">
    <name type="scientific">Salmonella enterica subsp. arizonae</name>
    <dbReference type="NCBI Taxonomy" id="59203"/>
    <lineage>
        <taxon>Bacteria</taxon>
        <taxon>Pseudomonadati</taxon>
        <taxon>Pseudomonadota</taxon>
        <taxon>Gammaproteobacteria</taxon>
        <taxon>Enterobacterales</taxon>
        <taxon>Enterobacteriaceae</taxon>
        <taxon>Salmonella</taxon>
    </lineage>
</organism>
<dbReference type="AlphaFoldDB" id="A0A379TNA3"/>
<proteinExistence type="predicted"/>
<dbReference type="InterPro" id="IPR010262">
    <property type="entry name" value="Arylsulfotransferase_bact"/>
</dbReference>
<evidence type="ECO:0000313" key="2">
    <source>
        <dbReference type="Proteomes" id="UP000255443"/>
    </source>
</evidence>